<dbReference type="GO" id="GO:0051686">
    <property type="term" value="P:establishment of ER localization"/>
    <property type="evidence" value="ECO:0007669"/>
    <property type="project" value="EnsemblMetazoa"/>
</dbReference>
<protein>
    <submittedName>
        <fullName evidence="8">GH18154</fullName>
    </submittedName>
</protein>
<dbReference type="GO" id="GO:0006887">
    <property type="term" value="P:exocytosis"/>
    <property type="evidence" value="ECO:0007669"/>
    <property type="project" value="EnsemblMetazoa"/>
</dbReference>
<dbReference type="Pfam" id="PF07086">
    <property type="entry name" value="Jagunal"/>
    <property type="match status" value="1"/>
</dbReference>
<feature type="transmembrane region" description="Helical" evidence="7">
    <location>
        <begin position="110"/>
        <end position="131"/>
    </location>
</feature>
<dbReference type="OrthoDB" id="8914197at2759"/>
<dbReference type="Proteomes" id="UP000001070">
    <property type="component" value="Unassembled WGS sequence"/>
</dbReference>
<keyword evidence="6 7" id="KW-0472">Membrane</keyword>
<dbReference type="InterPro" id="IPR009787">
    <property type="entry name" value="Jagunal"/>
</dbReference>
<dbReference type="InParanoid" id="B4JG94"/>
<keyword evidence="4" id="KW-0256">Endoplasmic reticulum</keyword>
<evidence type="ECO:0000313" key="8">
    <source>
        <dbReference type="EMBL" id="EDV93661.1"/>
    </source>
</evidence>
<dbReference type="GO" id="GO:0007296">
    <property type="term" value="P:vitellogenesis"/>
    <property type="evidence" value="ECO:0007669"/>
    <property type="project" value="EnsemblMetazoa"/>
</dbReference>
<reference evidence="8 9" key="1">
    <citation type="journal article" date="2007" name="Nature">
        <title>Evolution of genes and genomes on the Drosophila phylogeny.</title>
        <authorList>
            <consortium name="Drosophila 12 Genomes Consortium"/>
            <person name="Clark A.G."/>
            <person name="Eisen M.B."/>
            <person name="Smith D.R."/>
            <person name="Bergman C.M."/>
            <person name="Oliver B."/>
            <person name="Markow T.A."/>
            <person name="Kaufman T.C."/>
            <person name="Kellis M."/>
            <person name="Gelbart W."/>
            <person name="Iyer V.N."/>
            <person name="Pollard D.A."/>
            <person name="Sackton T.B."/>
            <person name="Larracuente A.M."/>
            <person name="Singh N.D."/>
            <person name="Abad J.P."/>
            <person name="Abt D.N."/>
            <person name="Adryan B."/>
            <person name="Aguade M."/>
            <person name="Akashi H."/>
            <person name="Anderson W.W."/>
            <person name="Aquadro C.F."/>
            <person name="Ardell D.H."/>
            <person name="Arguello R."/>
            <person name="Artieri C.G."/>
            <person name="Barbash D.A."/>
            <person name="Barker D."/>
            <person name="Barsanti P."/>
            <person name="Batterham P."/>
            <person name="Batzoglou S."/>
            <person name="Begun D."/>
            <person name="Bhutkar A."/>
            <person name="Blanco E."/>
            <person name="Bosak S.A."/>
            <person name="Bradley R.K."/>
            <person name="Brand A.D."/>
            <person name="Brent M.R."/>
            <person name="Brooks A.N."/>
            <person name="Brown R.H."/>
            <person name="Butlin R.K."/>
            <person name="Caggese C."/>
            <person name="Calvi B.R."/>
            <person name="Bernardo de Carvalho A."/>
            <person name="Caspi A."/>
            <person name="Castrezana S."/>
            <person name="Celniker S.E."/>
            <person name="Chang J.L."/>
            <person name="Chapple C."/>
            <person name="Chatterji S."/>
            <person name="Chinwalla A."/>
            <person name="Civetta A."/>
            <person name="Clifton S.W."/>
            <person name="Comeron J.M."/>
            <person name="Costello J.C."/>
            <person name="Coyne J.A."/>
            <person name="Daub J."/>
            <person name="David R.G."/>
            <person name="Delcher A.L."/>
            <person name="Delehaunty K."/>
            <person name="Do C.B."/>
            <person name="Ebling H."/>
            <person name="Edwards K."/>
            <person name="Eickbush T."/>
            <person name="Evans J.D."/>
            <person name="Filipski A."/>
            <person name="Findeiss S."/>
            <person name="Freyhult E."/>
            <person name="Fulton L."/>
            <person name="Fulton R."/>
            <person name="Garcia A.C."/>
            <person name="Gardiner A."/>
            <person name="Garfield D.A."/>
            <person name="Garvin B.E."/>
            <person name="Gibson G."/>
            <person name="Gilbert D."/>
            <person name="Gnerre S."/>
            <person name="Godfrey J."/>
            <person name="Good R."/>
            <person name="Gotea V."/>
            <person name="Gravely B."/>
            <person name="Greenberg A.J."/>
            <person name="Griffiths-Jones S."/>
            <person name="Gross S."/>
            <person name="Guigo R."/>
            <person name="Gustafson E.A."/>
            <person name="Haerty W."/>
            <person name="Hahn M.W."/>
            <person name="Halligan D.L."/>
            <person name="Halpern A.L."/>
            <person name="Halter G.M."/>
            <person name="Han M.V."/>
            <person name="Heger A."/>
            <person name="Hillier L."/>
            <person name="Hinrichs A.S."/>
            <person name="Holmes I."/>
            <person name="Hoskins R.A."/>
            <person name="Hubisz M.J."/>
            <person name="Hultmark D."/>
            <person name="Huntley M.A."/>
            <person name="Jaffe D.B."/>
            <person name="Jagadeeshan S."/>
            <person name="Jeck W.R."/>
            <person name="Johnson J."/>
            <person name="Jones C.D."/>
            <person name="Jordan W.C."/>
            <person name="Karpen G.H."/>
            <person name="Kataoka E."/>
            <person name="Keightley P.D."/>
            <person name="Kheradpour P."/>
            <person name="Kirkness E.F."/>
            <person name="Koerich L.B."/>
            <person name="Kristiansen K."/>
            <person name="Kudrna D."/>
            <person name="Kulathinal R.J."/>
            <person name="Kumar S."/>
            <person name="Kwok R."/>
            <person name="Lander E."/>
            <person name="Langley C.H."/>
            <person name="Lapoint R."/>
            <person name="Lazzaro B.P."/>
            <person name="Lee S.J."/>
            <person name="Levesque L."/>
            <person name="Li R."/>
            <person name="Lin C.F."/>
            <person name="Lin M.F."/>
            <person name="Lindblad-Toh K."/>
            <person name="Llopart A."/>
            <person name="Long M."/>
            <person name="Low L."/>
            <person name="Lozovsky E."/>
            <person name="Lu J."/>
            <person name="Luo M."/>
            <person name="Machado C.A."/>
            <person name="Makalowski W."/>
            <person name="Marzo M."/>
            <person name="Matsuda M."/>
            <person name="Matzkin L."/>
            <person name="McAllister B."/>
            <person name="McBride C.S."/>
            <person name="McKernan B."/>
            <person name="McKernan K."/>
            <person name="Mendez-Lago M."/>
            <person name="Minx P."/>
            <person name="Mollenhauer M.U."/>
            <person name="Montooth K."/>
            <person name="Mount S.M."/>
            <person name="Mu X."/>
            <person name="Myers E."/>
            <person name="Negre B."/>
            <person name="Newfeld S."/>
            <person name="Nielsen R."/>
            <person name="Noor M.A."/>
            <person name="O'Grady P."/>
            <person name="Pachter L."/>
            <person name="Papaceit M."/>
            <person name="Parisi M.J."/>
            <person name="Parisi M."/>
            <person name="Parts L."/>
            <person name="Pedersen J.S."/>
            <person name="Pesole G."/>
            <person name="Phillippy A.M."/>
            <person name="Ponting C.P."/>
            <person name="Pop M."/>
            <person name="Porcelli D."/>
            <person name="Powell J.R."/>
            <person name="Prohaska S."/>
            <person name="Pruitt K."/>
            <person name="Puig M."/>
            <person name="Quesneville H."/>
            <person name="Ram K.R."/>
            <person name="Rand D."/>
            <person name="Rasmussen M.D."/>
            <person name="Reed L.K."/>
            <person name="Reenan R."/>
            <person name="Reily A."/>
            <person name="Remington K.A."/>
            <person name="Rieger T.T."/>
            <person name="Ritchie M.G."/>
            <person name="Robin C."/>
            <person name="Rogers Y.H."/>
            <person name="Rohde C."/>
            <person name="Rozas J."/>
            <person name="Rubenfield M.J."/>
            <person name="Ruiz A."/>
            <person name="Russo S."/>
            <person name="Salzberg S.L."/>
            <person name="Sanchez-Gracia A."/>
            <person name="Saranga D.J."/>
            <person name="Sato H."/>
            <person name="Schaeffer S.W."/>
            <person name="Schatz M.C."/>
            <person name="Schlenke T."/>
            <person name="Schwartz R."/>
            <person name="Segarra C."/>
            <person name="Singh R.S."/>
            <person name="Sirot L."/>
            <person name="Sirota M."/>
            <person name="Sisneros N.B."/>
            <person name="Smith C.D."/>
            <person name="Smith T.F."/>
            <person name="Spieth J."/>
            <person name="Stage D.E."/>
            <person name="Stark A."/>
            <person name="Stephan W."/>
            <person name="Strausberg R.L."/>
            <person name="Strempel S."/>
            <person name="Sturgill D."/>
            <person name="Sutton G."/>
            <person name="Sutton G.G."/>
            <person name="Tao W."/>
            <person name="Teichmann S."/>
            <person name="Tobari Y.N."/>
            <person name="Tomimura Y."/>
            <person name="Tsolas J.M."/>
            <person name="Valente V.L."/>
            <person name="Venter E."/>
            <person name="Venter J.C."/>
            <person name="Vicario S."/>
            <person name="Vieira F.G."/>
            <person name="Vilella A.J."/>
            <person name="Villasante A."/>
            <person name="Walenz B."/>
            <person name="Wang J."/>
            <person name="Wasserman M."/>
            <person name="Watts T."/>
            <person name="Wilson D."/>
            <person name="Wilson R.K."/>
            <person name="Wing R.A."/>
            <person name="Wolfner M.F."/>
            <person name="Wong A."/>
            <person name="Wong G.K."/>
            <person name="Wu C.I."/>
            <person name="Wu G."/>
            <person name="Yamamoto D."/>
            <person name="Yang H.P."/>
            <person name="Yang S.P."/>
            <person name="Yorke J.A."/>
            <person name="Yoshida K."/>
            <person name="Zdobnov E."/>
            <person name="Zhang P."/>
            <person name="Zhang Y."/>
            <person name="Zimin A.V."/>
            <person name="Baldwin J."/>
            <person name="Abdouelleil A."/>
            <person name="Abdulkadir J."/>
            <person name="Abebe A."/>
            <person name="Abera B."/>
            <person name="Abreu J."/>
            <person name="Acer S.C."/>
            <person name="Aftuck L."/>
            <person name="Alexander A."/>
            <person name="An P."/>
            <person name="Anderson E."/>
            <person name="Anderson S."/>
            <person name="Arachi H."/>
            <person name="Azer M."/>
            <person name="Bachantsang P."/>
            <person name="Barry A."/>
            <person name="Bayul T."/>
            <person name="Berlin A."/>
            <person name="Bessette D."/>
            <person name="Bloom T."/>
            <person name="Blye J."/>
            <person name="Boguslavskiy L."/>
            <person name="Bonnet C."/>
            <person name="Boukhgalter B."/>
            <person name="Bourzgui I."/>
            <person name="Brown A."/>
            <person name="Cahill P."/>
            <person name="Channer S."/>
            <person name="Cheshatsang Y."/>
            <person name="Chuda L."/>
            <person name="Citroen M."/>
            <person name="Collymore A."/>
            <person name="Cooke P."/>
            <person name="Costello M."/>
            <person name="D'Aco K."/>
            <person name="Daza R."/>
            <person name="De Haan G."/>
            <person name="DeGray S."/>
            <person name="DeMaso C."/>
            <person name="Dhargay N."/>
            <person name="Dooley K."/>
            <person name="Dooley E."/>
            <person name="Doricent M."/>
            <person name="Dorje P."/>
            <person name="Dorjee K."/>
            <person name="Dupes A."/>
            <person name="Elong R."/>
            <person name="Falk J."/>
            <person name="Farina A."/>
            <person name="Faro S."/>
            <person name="Ferguson D."/>
            <person name="Fisher S."/>
            <person name="Foley C.D."/>
            <person name="Franke A."/>
            <person name="Friedrich D."/>
            <person name="Gadbois L."/>
            <person name="Gearin G."/>
            <person name="Gearin C.R."/>
            <person name="Giannoukos G."/>
            <person name="Goode T."/>
            <person name="Graham J."/>
            <person name="Grandbois E."/>
            <person name="Grewal S."/>
            <person name="Gyaltsen K."/>
            <person name="Hafez N."/>
            <person name="Hagos B."/>
            <person name="Hall J."/>
            <person name="Henson C."/>
            <person name="Hollinger A."/>
            <person name="Honan T."/>
            <person name="Huard M.D."/>
            <person name="Hughes L."/>
            <person name="Hurhula B."/>
            <person name="Husby M.E."/>
            <person name="Kamat A."/>
            <person name="Kanga B."/>
            <person name="Kashin S."/>
            <person name="Khazanovich D."/>
            <person name="Kisner P."/>
            <person name="Lance K."/>
            <person name="Lara M."/>
            <person name="Lee W."/>
            <person name="Lennon N."/>
            <person name="Letendre F."/>
            <person name="LeVine R."/>
            <person name="Lipovsky A."/>
            <person name="Liu X."/>
            <person name="Liu J."/>
            <person name="Liu S."/>
            <person name="Lokyitsang T."/>
            <person name="Lokyitsang Y."/>
            <person name="Lubonja R."/>
            <person name="Lui A."/>
            <person name="MacDonald P."/>
            <person name="Magnisalis V."/>
            <person name="Maru K."/>
            <person name="Matthews C."/>
            <person name="McCusker W."/>
            <person name="McDonough S."/>
            <person name="Mehta T."/>
            <person name="Meldrim J."/>
            <person name="Meneus L."/>
            <person name="Mihai O."/>
            <person name="Mihalev A."/>
            <person name="Mihova T."/>
            <person name="Mittelman R."/>
            <person name="Mlenga V."/>
            <person name="Montmayeur A."/>
            <person name="Mulrain L."/>
            <person name="Navidi A."/>
            <person name="Naylor J."/>
            <person name="Negash T."/>
            <person name="Nguyen T."/>
            <person name="Nguyen N."/>
            <person name="Nicol R."/>
            <person name="Norbu C."/>
            <person name="Norbu N."/>
            <person name="Novod N."/>
            <person name="O'Neill B."/>
            <person name="Osman S."/>
            <person name="Markiewicz E."/>
            <person name="Oyono O.L."/>
            <person name="Patti C."/>
            <person name="Phunkhang P."/>
            <person name="Pierre F."/>
            <person name="Priest M."/>
            <person name="Raghuraman S."/>
            <person name="Rege F."/>
            <person name="Reyes R."/>
            <person name="Rise C."/>
            <person name="Rogov P."/>
            <person name="Ross K."/>
            <person name="Ryan E."/>
            <person name="Settipalli S."/>
            <person name="Shea T."/>
            <person name="Sherpa N."/>
            <person name="Shi L."/>
            <person name="Shih D."/>
            <person name="Sparrow T."/>
            <person name="Spaulding J."/>
            <person name="Stalker J."/>
            <person name="Stange-Thomann N."/>
            <person name="Stavropoulos S."/>
            <person name="Stone C."/>
            <person name="Strader C."/>
            <person name="Tesfaye S."/>
            <person name="Thomson T."/>
            <person name="Thoulutsang Y."/>
            <person name="Thoulutsang D."/>
            <person name="Topham K."/>
            <person name="Topping I."/>
            <person name="Tsamla T."/>
            <person name="Vassiliev H."/>
            <person name="Vo A."/>
            <person name="Wangchuk T."/>
            <person name="Wangdi T."/>
            <person name="Weiand M."/>
            <person name="Wilkinson J."/>
            <person name="Wilson A."/>
            <person name="Yadav S."/>
            <person name="Young G."/>
            <person name="Yu Q."/>
            <person name="Zembek L."/>
            <person name="Zhong D."/>
            <person name="Zimmer A."/>
            <person name="Zwirko Z."/>
            <person name="Jaffe D.B."/>
            <person name="Alvarez P."/>
            <person name="Brockman W."/>
            <person name="Butler J."/>
            <person name="Chin C."/>
            <person name="Gnerre S."/>
            <person name="Grabherr M."/>
            <person name="Kleber M."/>
            <person name="Mauceli E."/>
            <person name="MacCallum I."/>
        </authorList>
    </citation>
    <scope>NUCLEOTIDE SEQUENCE [LARGE SCALE GENOMIC DNA]</scope>
    <source>
        <strain evidence="9">Tucson 15287-2541.00</strain>
    </source>
</reference>
<evidence type="ECO:0000256" key="7">
    <source>
        <dbReference type="SAM" id="Phobius"/>
    </source>
</evidence>
<feature type="transmembrane region" description="Helical" evidence="7">
    <location>
        <begin position="160"/>
        <end position="184"/>
    </location>
</feature>
<feature type="transmembrane region" description="Helical" evidence="7">
    <location>
        <begin position="80"/>
        <end position="98"/>
    </location>
</feature>
<comment type="subcellular location">
    <subcellularLocation>
        <location evidence="1">Endoplasmic reticulum membrane</location>
        <topology evidence="1">Multi-pass membrane protein</topology>
    </subcellularLocation>
</comment>
<dbReference type="FunCoup" id="B4JG94">
    <property type="interactions" value="1010"/>
</dbReference>
<accession>B4JG94</accession>
<sequence length="196" mass="22913">MASRGGPMVAGTDGNDFEFRQKVANTYQISLLNKSRLKYCIFFHALLFFVMLAKLMSDILDRLDIFVLEIEELEVPPPLWWEYVWAGSLLTSFLGLSAARGNKVRDMQKYMIAILVMAVLPLLYCFAYYFADIWEFVTMDKSVDLDETDIFVWRGFPYALFWYAFCLLGFQIHGFTLYFAYNLVKAWKARTGRKMQ</sequence>
<dbReference type="OMA" id="PYGVLWY"/>
<evidence type="ECO:0000256" key="6">
    <source>
        <dbReference type="ARBA" id="ARBA00023136"/>
    </source>
</evidence>
<evidence type="ECO:0000256" key="2">
    <source>
        <dbReference type="ARBA" id="ARBA00008462"/>
    </source>
</evidence>
<keyword evidence="3 7" id="KW-0812">Transmembrane</keyword>
<dbReference type="PANTHER" id="PTHR20955:SF1">
    <property type="entry name" value="PROTEIN JAGUNAL HOMOLOG 1"/>
    <property type="match status" value="1"/>
</dbReference>
<feature type="transmembrane region" description="Helical" evidence="7">
    <location>
        <begin position="39"/>
        <end position="60"/>
    </location>
</feature>
<proteinExistence type="inferred from homology"/>
<dbReference type="KEGG" id="dgr:6563116"/>
<evidence type="ECO:0000313" key="9">
    <source>
        <dbReference type="Proteomes" id="UP000001070"/>
    </source>
</evidence>
<dbReference type="EMBL" id="CH916369">
    <property type="protein sequence ID" value="EDV93661.1"/>
    <property type="molecule type" value="Genomic_DNA"/>
</dbReference>
<comment type="similarity">
    <text evidence="2">Belongs to the jagunal family.</text>
</comment>
<dbReference type="GO" id="GO:0008407">
    <property type="term" value="P:chaeta morphogenesis"/>
    <property type="evidence" value="ECO:0007669"/>
    <property type="project" value="EnsemblMetazoa"/>
</dbReference>
<dbReference type="GO" id="GO:0001555">
    <property type="term" value="P:oocyte growth"/>
    <property type="evidence" value="ECO:0007669"/>
    <property type="project" value="EnsemblMetazoa"/>
</dbReference>
<evidence type="ECO:0000256" key="3">
    <source>
        <dbReference type="ARBA" id="ARBA00022692"/>
    </source>
</evidence>
<name>B4JG94_DROGR</name>
<dbReference type="PANTHER" id="PTHR20955">
    <property type="entry name" value="PROTEIN JAGUNAL HOMOLOG 1"/>
    <property type="match status" value="1"/>
</dbReference>
<organism evidence="9">
    <name type="scientific">Drosophila grimshawi</name>
    <name type="common">Hawaiian fruit fly</name>
    <name type="synonym">Idiomyia grimshawi</name>
    <dbReference type="NCBI Taxonomy" id="7222"/>
    <lineage>
        <taxon>Eukaryota</taxon>
        <taxon>Metazoa</taxon>
        <taxon>Ecdysozoa</taxon>
        <taxon>Arthropoda</taxon>
        <taxon>Hexapoda</taxon>
        <taxon>Insecta</taxon>
        <taxon>Pterygota</taxon>
        <taxon>Neoptera</taxon>
        <taxon>Endopterygota</taxon>
        <taxon>Diptera</taxon>
        <taxon>Brachycera</taxon>
        <taxon>Muscomorpha</taxon>
        <taxon>Ephydroidea</taxon>
        <taxon>Drosophilidae</taxon>
        <taxon>Drosophila</taxon>
        <taxon>Hawaiian Drosophila</taxon>
    </lineage>
</organism>
<evidence type="ECO:0000256" key="1">
    <source>
        <dbReference type="ARBA" id="ARBA00004477"/>
    </source>
</evidence>
<dbReference type="PhylomeDB" id="B4JG94"/>
<keyword evidence="9" id="KW-1185">Reference proteome</keyword>
<evidence type="ECO:0000256" key="4">
    <source>
        <dbReference type="ARBA" id="ARBA00022824"/>
    </source>
</evidence>
<dbReference type="GO" id="GO:0005789">
    <property type="term" value="C:endoplasmic reticulum membrane"/>
    <property type="evidence" value="ECO:0007669"/>
    <property type="project" value="UniProtKB-SubCell"/>
</dbReference>
<keyword evidence="5 7" id="KW-1133">Transmembrane helix</keyword>
<evidence type="ECO:0000256" key="5">
    <source>
        <dbReference type="ARBA" id="ARBA00022989"/>
    </source>
</evidence>
<gene>
    <name evidence="8" type="primary">Dgri\GH18154</name>
    <name evidence="8" type="ORF">Dgri_GH18154</name>
</gene>
<dbReference type="AlphaFoldDB" id="B4JG94"/>
<dbReference type="STRING" id="7222.B4JG94"/>
<dbReference type="HOGENOM" id="CLU_121621_0_0_1"/>
<dbReference type="eggNOG" id="KOG4054">
    <property type="taxonomic scope" value="Eukaryota"/>
</dbReference>